<name>A0A0F9H1H5_9ZZZZ</name>
<reference evidence="1" key="1">
    <citation type="journal article" date="2015" name="Nature">
        <title>Complex archaea that bridge the gap between prokaryotes and eukaryotes.</title>
        <authorList>
            <person name="Spang A."/>
            <person name="Saw J.H."/>
            <person name="Jorgensen S.L."/>
            <person name="Zaremba-Niedzwiedzka K."/>
            <person name="Martijn J."/>
            <person name="Lind A.E."/>
            <person name="van Eijk R."/>
            <person name="Schleper C."/>
            <person name="Guy L."/>
            <person name="Ettema T.J."/>
        </authorList>
    </citation>
    <scope>NUCLEOTIDE SEQUENCE</scope>
</reference>
<dbReference type="AlphaFoldDB" id="A0A0F9H1H5"/>
<sequence length="48" mass="5373">RRTFTGTQQGEFMGMTATEYVYFKIWDGSLPTTLLGNDASNLILNLAE</sequence>
<organism evidence="1">
    <name type="scientific">marine sediment metagenome</name>
    <dbReference type="NCBI Taxonomy" id="412755"/>
    <lineage>
        <taxon>unclassified sequences</taxon>
        <taxon>metagenomes</taxon>
        <taxon>ecological metagenomes</taxon>
    </lineage>
</organism>
<feature type="non-terminal residue" evidence="1">
    <location>
        <position position="1"/>
    </location>
</feature>
<accession>A0A0F9H1H5</accession>
<comment type="caution">
    <text evidence="1">The sequence shown here is derived from an EMBL/GenBank/DDBJ whole genome shotgun (WGS) entry which is preliminary data.</text>
</comment>
<protein>
    <submittedName>
        <fullName evidence="1">Uncharacterized protein</fullName>
    </submittedName>
</protein>
<proteinExistence type="predicted"/>
<dbReference type="EMBL" id="LAZR01016353">
    <property type="protein sequence ID" value="KKM04874.1"/>
    <property type="molecule type" value="Genomic_DNA"/>
</dbReference>
<gene>
    <name evidence="1" type="ORF">LCGC14_1759770</name>
</gene>
<evidence type="ECO:0000313" key="1">
    <source>
        <dbReference type="EMBL" id="KKM04874.1"/>
    </source>
</evidence>